<gene>
    <name evidence="1" type="ORF">B0J11DRAFT_146271</name>
</gene>
<protein>
    <submittedName>
        <fullName evidence="1">Uncharacterized protein</fullName>
    </submittedName>
</protein>
<sequence>MARYNKENVNPLRGTAAPEVKPSVGFGTMGAGERLKHEEHRWILPKYLTLTQEARRLASVPSYTEVMESSFASYLSFLIGPAMAFEQLDDQATISKAQKLYQKYPDVKDTGTTLIVHYSRCLDALHYIGLDIFGGLPKIIEERADMAKKHSAGFGTCSVIVRDYDRAHVYVELGLRLHPAALLHAYPSSLEEAVKFYHTILELINPGEQKQPTLQSIDEEMRATTDQHRHWVLERAKVRLRVKEEYRQVLIDMAMDANLSEVRDKNKKRKRQLAN</sequence>
<evidence type="ECO:0000313" key="2">
    <source>
        <dbReference type="Proteomes" id="UP000700596"/>
    </source>
</evidence>
<dbReference type="Proteomes" id="UP000700596">
    <property type="component" value="Unassembled WGS sequence"/>
</dbReference>
<proteinExistence type="predicted"/>
<keyword evidence="2" id="KW-1185">Reference proteome</keyword>
<dbReference type="OrthoDB" id="3797686at2759"/>
<accession>A0A9P9D634</accession>
<comment type="caution">
    <text evidence="1">The sequence shown here is derived from an EMBL/GenBank/DDBJ whole genome shotgun (WGS) entry which is preliminary data.</text>
</comment>
<evidence type="ECO:0000313" key="1">
    <source>
        <dbReference type="EMBL" id="KAH7113273.1"/>
    </source>
</evidence>
<reference evidence="1" key="1">
    <citation type="journal article" date="2021" name="Nat. Commun.">
        <title>Genetic determinants of endophytism in the Arabidopsis root mycobiome.</title>
        <authorList>
            <person name="Mesny F."/>
            <person name="Miyauchi S."/>
            <person name="Thiergart T."/>
            <person name="Pickel B."/>
            <person name="Atanasova L."/>
            <person name="Karlsson M."/>
            <person name="Huettel B."/>
            <person name="Barry K.W."/>
            <person name="Haridas S."/>
            <person name="Chen C."/>
            <person name="Bauer D."/>
            <person name="Andreopoulos W."/>
            <person name="Pangilinan J."/>
            <person name="LaButti K."/>
            <person name="Riley R."/>
            <person name="Lipzen A."/>
            <person name="Clum A."/>
            <person name="Drula E."/>
            <person name="Henrissat B."/>
            <person name="Kohler A."/>
            <person name="Grigoriev I.V."/>
            <person name="Martin F.M."/>
            <person name="Hacquard S."/>
        </authorList>
    </citation>
    <scope>NUCLEOTIDE SEQUENCE</scope>
    <source>
        <strain evidence="1">MPI-CAGE-CH-0243</strain>
    </source>
</reference>
<dbReference type="AlphaFoldDB" id="A0A9P9D634"/>
<dbReference type="EMBL" id="JAGMWT010000019">
    <property type="protein sequence ID" value="KAH7113273.1"/>
    <property type="molecule type" value="Genomic_DNA"/>
</dbReference>
<name>A0A9P9D634_9PLEO</name>
<organism evidence="1 2">
    <name type="scientific">Dendryphion nanum</name>
    <dbReference type="NCBI Taxonomy" id="256645"/>
    <lineage>
        <taxon>Eukaryota</taxon>
        <taxon>Fungi</taxon>
        <taxon>Dikarya</taxon>
        <taxon>Ascomycota</taxon>
        <taxon>Pezizomycotina</taxon>
        <taxon>Dothideomycetes</taxon>
        <taxon>Pleosporomycetidae</taxon>
        <taxon>Pleosporales</taxon>
        <taxon>Torulaceae</taxon>
        <taxon>Dendryphion</taxon>
    </lineage>
</organism>